<evidence type="ECO:0000256" key="2">
    <source>
        <dbReference type="ARBA" id="ARBA00022980"/>
    </source>
</evidence>
<dbReference type="InterPro" id="IPR049633">
    <property type="entry name" value="Ribosomal_eL6_CS"/>
</dbReference>
<evidence type="ECO:0000256" key="5">
    <source>
        <dbReference type="SAM" id="MobiDB-lite"/>
    </source>
</evidence>
<sequence length="497" mass="55180">MPTRNPPPSAISEATMQLNKPHFDPNRVLCITSGIGLDDLKNKVFAKRGLYKGQKKTQKPAAEAPAEYVEKTIGGEKNGGKRLVPTVKAPRYYPAEDVRQPKKSRKSPKPSGLRSSITPGTVVILLAGRFRGKRVVFLKQLESGLLLVTGPFKVNGVPLRRVNQAYVIATSTKIDISGVKVDEKVNDAYFAKSSSKAGKSAEEEFFEDGKPKVKEAFPASKASDQKEVDKAVVEAIKKTEYLAKYLKASWEFLDLALGLPIPPSWPAYSTGIILVTLVTRFALLPVSIWGKQKSRIIEEVIVPQLAQEKPAVEKRVFEQMKADKIRGDKPFLIEYHAKKCHEIMKAKRSELFKKHGCQPWKTLAIPPLIQLPPFVAITMVLRQLSESPTPFDSESFLTLSTLAHPDPTMTLPIVLGVITMANVESSNWLMTATQKENMQLIEKKREAARAAGKRVIEPGNIIKTALRGLSVVRILIASMMPGVRFYFTLQCLLLTWV</sequence>
<evidence type="ECO:0000256" key="3">
    <source>
        <dbReference type="ARBA" id="ARBA00023274"/>
    </source>
</evidence>
<dbReference type="SUPFAM" id="SSF50104">
    <property type="entry name" value="Translation proteins SH3-like domain"/>
    <property type="match status" value="1"/>
</dbReference>
<organism evidence="6 7">
    <name type="scientific">Candolleomyces aberdarensis</name>
    <dbReference type="NCBI Taxonomy" id="2316362"/>
    <lineage>
        <taxon>Eukaryota</taxon>
        <taxon>Fungi</taxon>
        <taxon>Dikarya</taxon>
        <taxon>Basidiomycota</taxon>
        <taxon>Agaricomycotina</taxon>
        <taxon>Agaricomycetes</taxon>
        <taxon>Agaricomycetidae</taxon>
        <taxon>Agaricales</taxon>
        <taxon>Agaricineae</taxon>
        <taxon>Psathyrellaceae</taxon>
        <taxon>Candolleomyces</taxon>
    </lineage>
</organism>
<dbReference type="FunFam" id="2.30.30.30:FF:000014">
    <property type="entry name" value="60S ribosomal protein L6"/>
    <property type="match status" value="1"/>
</dbReference>
<dbReference type="InterPro" id="IPR000915">
    <property type="entry name" value="60S_ribosomal_eL6"/>
</dbReference>
<dbReference type="GO" id="GO:0000027">
    <property type="term" value="P:ribosomal large subunit assembly"/>
    <property type="evidence" value="ECO:0007669"/>
    <property type="project" value="TreeGrafter"/>
</dbReference>
<proteinExistence type="inferred from homology"/>
<dbReference type="GO" id="GO:0003735">
    <property type="term" value="F:structural constituent of ribosome"/>
    <property type="evidence" value="ECO:0007669"/>
    <property type="project" value="InterPro"/>
</dbReference>
<dbReference type="GO" id="GO:0022625">
    <property type="term" value="C:cytosolic large ribosomal subunit"/>
    <property type="evidence" value="ECO:0007669"/>
    <property type="project" value="TreeGrafter"/>
</dbReference>
<keyword evidence="2 4" id="KW-0689">Ribosomal protein</keyword>
<dbReference type="InterPro" id="IPR008991">
    <property type="entry name" value="Translation_prot_SH3-like_sf"/>
</dbReference>
<protein>
    <recommendedName>
        <fullName evidence="4">60S ribosomal protein L6</fullName>
    </recommendedName>
</protein>
<comment type="similarity">
    <text evidence="1 4">Belongs to the eukaryotic ribosomal protein eL6 family.</text>
</comment>
<feature type="region of interest" description="Disordered" evidence="5">
    <location>
        <begin position="79"/>
        <end position="114"/>
    </location>
</feature>
<evidence type="ECO:0000313" key="6">
    <source>
        <dbReference type="EMBL" id="RXW15939.1"/>
    </source>
</evidence>
<dbReference type="InterPro" id="IPR041997">
    <property type="entry name" value="Ribosomal_eL6_KOW"/>
</dbReference>
<keyword evidence="3 4" id="KW-0687">Ribonucleoprotein</keyword>
<keyword evidence="7" id="KW-1185">Reference proteome</keyword>
<gene>
    <name evidence="6" type="ORF">EST38_g9915</name>
</gene>
<dbReference type="PANTHER" id="PTHR10715:SF0">
    <property type="entry name" value="LARGE RIBOSOMAL SUBUNIT PROTEIN EL6"/>
    <property type="match status" value="1"/>
</dbReference>
<dbReference type="InterPro" id="IPR014722">
    <property type="entry name" value="Rib_uL2_dom2"/>
</dbReference>
<evidence type="ECO:0000313" key="7">
    <source>
        <dbReference type="Proteomes" id="UP000290288"/>
    </source>
</evidence>
<dbReference type="GO" id="GO:0003723">
    <property type="term" value="F:RNA binding"/>
    <property type="evidence" value="ECO:0007669"/>
    <property type="project" value="TreeGrafter"/>
</dbReference>
<dbReference type="CDD" id="cd13156">
    <property type="entry name" value="KOW_RPL6"/>
    <property type="match status" value="1"/>
</dbReference>
<reference evidence="6 7" key="1">
    <citation type="submission" date="2019-01" db="EMBL/GenBank/DDBJ databases">
        <title>Draft genome sequence of Psathyrella aberdarensis IHI B618.</title>
        <authorList>
            <person name="Buettner E."/>
            <person name="Kellner H."/>
        </authorList>
    </citation>
    <scope>NUCLEOTIDE SEQUENCE [LARGE SCALE GENOMIC DNA]</scope>
    <source>
        <strain evidence="6 7">IHI B618</strain>
    </source>
</reference>
<dbReference type="PROSITE" id="PS01170">
    <property type="entry name" value="RIBOSOMAL_L6E"/>
    <property type="match status" value="1"/>
</dbReference>
<dbReference type="GO" id="GO:0002181">
    <property type="term" value="P:cytoplasmic translation"/>
    <property type="evidence" value="ECO:0007669"/>
    <property type="project" value="TreeGrafter"/>
</dbReference>
<name>A0A4Q2D9E9_9AGAR</name>
<dbReference type="Gene3D" id="2.30.30.30">
    <property type="match status" value="1"/>
</dbReference>
<dbReference type="Proteomes" id="UP000290288">
    <property type="component" value="Unassembled WGS sequence"/>
</dbReference>
<dbReference type="AlphaFoldDB" id="A0A4Q2D9E9"/>
<dbReference type="OrthoDB" id="2436667at2759"/>
<comment type="caution">
    <text evidence="6">The sequence shown here is derived from an EMBL/GenBank/DDBJ whole genome shotgun (WGS) entry which is preliminary data.</text>
</comment>
<evidence type="ECO:0000256" key="1">
    <source>
        <dbReference type="ARBA" id="ARBA00010592"/>
    </source>
</evidence>
<dbReference type="STRING" id="2316362.A0A4Q2D9E9"/>
<accession>A0A4Q2D9E9</accession>
<dbReference type="PANTHER" id="PTHR10715">
    <property type="entry name" value="60S RIBOSOMAL PROTEIN L6"/>
    <property type="match status" value="1"/>
</dbReference>
<dbReference type="EMBL" id="SDEE01000492">
    <property type="protein sequence ID" value="RXW15939.1"/>
    <property type="molecule type" value="Genomic_DNA"/>
</dbReference>
<evidence type="ECO:0000256" key="4">
    <source>
        <dbReference type="RuleBase" id="RU000662"/>
    </source>
</evidence>
<dbReference type="Pfam" id="PF01159">
    <property type="entry name" value="Ribosomal_L6e"/>
    <property type="match status" value="1"/>
</dbReference>